<evidence type="ECO:0000313" key="2">
    <source>
        <dbReference type="Proteomes" id="UP000030686"/>
    </source>
</evidence>
<sequence>MSQCGKMLLGLLHIFWKKAPKYSTILCLNERILQKIYRHLSLVDQVCLSLSCKELFALFGTIVKHNDLEFPRLLLIRNPILCVNSQDVLRNQLLLRLENRRWAYCAKCLKLHPRKEFAKYLLRQSALERSCVYYAAETKYGPFEYDYDNGETPSLGHVCMFSRSGYDVRVALVLYINKTGKLCVAARHTISFSSSAHLTAEPTFACSHQDLLSLVPGKLTAKDPHTYHILATSRPHQYLMSLVPGELVPKVCPICQTLITKYDLPEDMMNQAVFWVVRDLGSCEWPADRPWFDQCRLAGARFSLNEIYWYRSQNLNDSRAM</sequence>
<proteinExistence type="predicted"/>
<dbReference type="Proteomes" id="UP000030686">
    <property type="component" value="Unassembled WGS sequence"/>
</dbReference>
<keyword evidence="2" id="KW-1185">Reference proteome</keyword>
<evidence type="ECO:0000313" key="1">
    <source>
        <dbReference type="EMBL" id="CDM38021.1"/>
    </source>
</evidence>
<organism evidence="1 2">
    <name type="scientific">Penicillium roqueforti (strain FM164)</name>
    <dbReference type="NCBI Taxonomy" id="1365484"/>
    <lineage>
        <taxon>Eukaryota</taxon>
        <taxon>Fungi</taxon>
        <taxon>Dikarya</taxon>
        <taxon>Ascomycota</taxon>
        <taxon>Pezizomycotina</taxon>
        <taxon>Eurotiomycetes</taxon>
        <taxon>Eurotiomycetidae</taxon>
        <taxon>Eurotiales</taxon>
        <taxon>Aspergillaceae</taxon>
        <taxon>Penicillium</taxon>
    </lineage>
</organism>
<dbReference type="OrthoDB" id="4454461at2759"/>
<protein>
    <submittedName>
        <fullName evidence="1">Uncharacterized protein</fullName>
    </submittedName>
</protein>
<name>W6QPU9_PENRF</name>
<dbReference type="OMA" id="RRWAYCA"/>
<accession>W6QPU9</accession>
<dbReference type="AlphaFoldDB" id="W6QPU9"/>
<reference evidence="1" key="1">
    <citation type="journal article" date="2014" name="Nat. Commun.">
        <title>Multiple recent horizontal transfers of a large genomic region in cheese making fungi.</title>
        <authorList>
            <person name="Cheeseman K."/>
            <person name="Ropars J."/>
            <person name="Renault P."/>
            <person name="Dupont J."/>
            <person name="Gouzy J."/>
            <person name="Branca A."/>
            <person name="Abraham A.L."/>
            <person name="Ceppi M."/>
            <person name="Conseiller E."/>
            <person name="Debuchy R."/>
            <person name="Malagnac F."/>
            <person name="Goarin A."/>
            <person name="Silar P."/>
            <person name="Lacoste S."/>
            <person name="Sallet E."/>
            <person name="Bensimon A."/>
            <person name="Giraud T."/>
            <person name="Brygoo Y."/>
        </authorList>
    </citation>
    <scope>NUCLEOTIDE SEQUENCE [LARGE SCALE GENOMIC DNA]</scope>
    <source>
        <strain evidence="1">FM164</strain>
    </source>
</reference>
<gene>
    <name evidence="1" type="ORF">PROQFM164_S08g000072</name>
</gene>
<dbReference type="EMBL" id="HG792022">
    <property type="protein sequence ID" value="CDM38021.1"/>
    <property type="molecule type" value="Genomic_DNA"/>
</dbReference>